<dbReference type="Pfam" id="PF00860">
    <property type="entry name" value="Xan_ur_permease"/>
    <property type="match status" value="1"/>
</dbReference>
<keyword evidence="4" id="KW-1003">Cell membrane</keyword>
<feature type="transmembrane region" description="Helical" evidence="8">
    <location>
        <begin position="73"/>
        <end position="93"/>
    </location>
</feature>
<keyword evidence="7 8" id="KW-0472">Membrane</keyword>
<evidence type="ECO:0000256" key="6">
    <source>
        <dbReference type="ARBA" id="ARBA00022989"/>
    </source>
</evidence>
<dbReference type="Proteomes" id="UP001596380">
    <property type="component" value="Unassembled WGS sequence"/>
</dbReference>
<dbReference type="InterPro" id="IPR017588">
    <property type="entry name" value="UacT-like"/>
</dbReference>
<dbReference type="RefSeq" id="WP_160821558.1">
    <property type="nucleotide sequence ID" value="NZ_JBHSXS010000003.1"/>
</dbReference>
<evidence type="ECO:0000313" key="10">
    <source>
        <dbReference type="Proteomes" id="UP001596380"/>
    </source>
</evidence>
<feature type="transmembrane region" description="Helical" evidence="8">
    <location>
        <begin position="168"/>
        <end position="185"/>
    </location>
</feature>
<evidence type="ECO:0000256" key="2">
    <source>
        <dbReference type="ARBA" id="ARBA00008821"/>
    </source>
</evidence>
<evidence type="ECO:0000256" key="8">
    <source>
        <dbReference type="SAM" id="Phobius"/>
    </source>
</evidence>
<feature type="transmembrane region" description="Helical" evidence="8">
    <location>
        <begin position="99"/>
        <end position="120"/>
    </location>
</feature>
<dbReference type="EMBL" id="JBHSXS010000003">
    <property type="protein sequence ID" value="MFC6879582.1"/>
    <property type="molecule type" value="Genomic_DNA"/>
</dbReference>
<proteinExistence type="inferred from homology"/>
<dbReference type="NCBIfam" id="TIGR00801">
    <property type="entry name" value="ncs2"/>
    <property type="match status" value="1"/>
</dbReference>
<dbReference type="PANTHER" id="PTHR42810">
    <property type="entry name" value="PURINE PERMEASE C1399.01C-RELATED"/>
    <property type="match status" value="1"/>
</dbReference>
<keyword evidence="3" id="KW-0813">Transport</keyword>
<sequence>MDEVPPPGRLALYGLQHLLTYYATIVVLPALIAAGIGLPARETGLLLSAALFAGGVGTLVQTIGLWRIGIRLPVVLGGSAVVLGPTFTIGLAHGGGAGGLPAVFGATMAAGVVLTLVAPLYGRLMRFFPPAVTGAVIMMVGIAILPVAASLAGGGDPAAEDFGGPADLAIAGTTVAVIVVLYRFSTGLLKNIAILLGLVAGGALGALTGRADFSGVADAGWFQFVGPFHFGAPEFDPAAILAMTIATLIGVVESVANYFVIGGTVDRTPDRRELTRGVRAEGVATVLGGAFNSIPPTTFTGNIGLVRASGVRSRWVCAAAAVFMALMACLPKLAALAAALPKPAVGGALLVLFGIITAIGVQTLGRAELHRDGNLITVAVSIGLGMIPVAYPAFFRDYPEQLQVVLQSGIIISAVSAILLNIAFHGVRAPAAEVPAATGAD</sequence>
<keyword evidence="5 8" id="KW-0812">Transmembrane</keyword>
<keyword evidence="10" id="KW-1185">Reference proteome</keyword>
<dbReference type="PANTHER" id="PTHR42810:SF4">
    <property type="entry name" value="URIC ACID TRANSPORTER UACT"/>
    <property type="match status" value="1"/>
</dbReference>
<feature type="transmembrane region" description="Helical" evidence="8">
    <location>
        <begin position="19"/>
        <end position="38"/>
    </location>
</feature>
<name>A0ABW2CDW6_9ACTN</name>
<feature type="transmembrane region" description="Helical" evidence="8">
    <location>
        <begin position="406"/>
        <end position="424"/>
    </location>
</feature>
<reference evidence="10" key="1">
    <citation type="journal article" date="2019" name="Int. J. Syst. Evol. Microbiol.">
        <title>The Global Catalogue of Microorganisms (GCM) 10K type strain sequencing project: providing services to taxonomists for standard genome sequencing and annotation.</title>
        <authorList>
            <consortium name="The Broad Institute Genomics Platform"/>
            <consortium name="The Broad Institute Genome Sequencing Center for Infectious Disease"/>
            <person name="Wu L."/>
            <person name="Ma J."/>
        </authorList>
    </citation>
    <scope>NUCLEOTIDE SEQUENCE [LARGE SCALE GENOMIC DNA]</scope>
    <source>
        <strain evidence="10">JCM 3369</strain>
    </source>
</reference>
<dbReference type="InterPro" id="IPR006043">
    <property type="entry name" value="NCS2"/>
</dbReference>
<evidence type="ECO:0000256" key="3">
    <source>
        <dbReference type="ARBA" id="ARBA00022448"/>
    </source>
</evidence>
<feature type="transmembrane region" description="Helical" evidence="8">
    <location>
        <begin position="315"/>
        <end position="338"/>
    </location>
</feature>
<gene>
    <name evidence="9" type="ORF">ACFQKB_07355</name>
</gene>
<feature type="transmembrane region" description="Helical" evidence="8">
    <location>
        <begin position="373"/>
        <end position="394"/>
    </location>
</feature>
<organism evidence="9 10">
    <name type="scientific">Actinomadura yumaensis</name>
    <dbReference type="NCBI Taxonomy" id="111807"/>
    <lineage>
        <taxon>Bacteria</taxon>
        <taxon>Bacillati</taxon>
        <taxon>Actinomycetota</taxon>
        <taxon>Actinomycetes</taxon>
        <taxon>Streptosporangiales</taxon>
        <taxon>Thermomonosporaceae</taxon>
        <taxon>Actinomadura</taxon>
    </lineage>
</organism>
<evidence type="ECO:0000313" key="9">
    <source>
        <dbReference type="EMBL" id="MFC6879582.1"/>
    </source>
</evidence>
<evidence type="ECO:0000256" key="5">
    <source>
        <dbReference type="ARBA" id="ARBA00022692"/>
    </source>
</evidence>
<accession>A0ABW2CDW6</accession>
<feature type="transmembrane region" description="Helical" evidence="8">
    <location>
        <begin position="44"/>
        <end position="66"/>
    </location>
</feature>
<keyword evidence="6 8" id="KW-1133">Transmembrane helix</keyword>
<evidence type="ECO:0000256" key="4">
    <source>
        <dbReference type="ARBA" id="ARBA00022475"/>
    </source>
</evidence>
<feature type="transmembrane region" description="Helical" evidence="8">
    <location>
        <begin position="238"/>
        <end position="261"/>
    </location>
</feature>
<evidence type="ECO:0000256" key="7">
    <source>
        <dbReference type="ARBA" id="ARBA00023136"/>
    </source>
</evidence>
<dbReference type="NCBIfam" id="TIGR03173">
    <property type="entry name" value="pbuX"/>
    <property type="match status" value="1"/>
</dbReference>
<feature type="transmembrane region" description="Helical" evidence="8">
    <location>
        <begin position="192"/>
        <end position="211"/>
    </location>
</feature>
<feature type="transmembrane region" description="Helical" evidence="8">
    <location>
        <begin position="344"/>
        <end position="361"/>
    </location>
</feature>
<protein>
    <submittedName>
        <fullName evidence="9">Nucleobase:cation symporter-2 family protein</fullName>
    </submittedName>
</protein>
<comment type="similarity">
    <text evidence="2">Belongs to the nucleobase:cation symporter-2 (NCS2) (TC 2.A.40) family.</text>
</comment>
<dbReference type="NCBIfam" id="NF037981">
    <property type="entry name" value="NCS2_1"/>
    <property type="match status" value="1"/>
</dbReference>
<feature type="transmembrane region" description="Helical" evidence="8">
    <location>
        <begin position="127"/>
        <end position="148"/>
    </location>
</feature>
<comment type="subcellular location">
    <subcellularLocation>
        <location evidence="1">Cell membrane</location>
        <topology evidence="1">Multi-pass membrane protein</topology>
    </subcellularLocation>
</comment>
<evidence type="ECO:0000256" key="1">
    <source>
        <dbReference type="ARBA" id="ARBA00004651"/>
    </source>
</evidence>
<dbReference type="InterPro" id="IPR006042">
    <property type="entry name" value="Xan_ur_permease"/>
</dbReference>
<comment type="caution">
    <text evidence="9">The sequence shown here is derived from an EMBL/GenBank/DDBJ whole genome shotgun (WGS) entry which is preliminary data.</text>
</comment>